<dbReference type="AlphaFoldDB" id="A0A9Q3GVH6"/>
<feature type="compositionally biased region" description="Low complexity" evidence="1">
    <location>
        <begin position="63"/>
        <end position="74"/>
    </location>
</feature>
<evidence type="ECO:0000313" key="3">
    <source>
        <dbReference type="Proteomes" id="UP000765509"/>
    </source>
</evidence>
<gene>
    <name evidence="2" type="ORF">O181_021508</name>
</gene>
<accession>A0A9Q3GVH6</accession>
<feature type="compositionally biased region" description="Acidic residues" evidence="1">
    <location>
        <begin position="51"/>
        <end position="62"/>
    </location>
</feature>
<feature type="compositionally biased region" description="Acidic residues" evidence="1">
    <location>
        <begin position="75"/>
        <end position="94"/>
    </location>
</feature>
<organism evidence="2 3">
    <name type="scientific">Austropuccinia psidii MF-1</name>
    <dbReference type="NCBI Taxonomy" id="1389203"/>
    <lineage>
        <taxon>Eukaryota</taxon>
        <taxon>Fungi</taxon>
        <taxon>Dikarya</taxon>
        <taxon>Basidiomycota</taxon>
        <taxon>Pucciniomycotina</taxon>
        <taxon>Pucciniomycetes</taxon>
        <taxon>Pucciniales</taxon>
        <taxon>Sphaerophragmiaceae</taxon>
        <taxon>Austropuccinia</taxon>
    </lineage>
</organism>
<name>A0A9Q3GVH6_9BASI</name>
<proteinExistence type="predicted"/>
<evidence type="ECO:0000313" key="2">
    <source>
        <dbReference type="EMBL" id="MBW0481793.1"/>
    </source>
</evidence>
<protein>
    <submittedName>
        <fullName evidence="2">Uncharacterized protein</fullName>
    </submittedName>
</protein>
<evidence type="ECO:0000256" key="1">
    <source>
        <dbReference type="SAM" id="MobiDB-lite"/>
    </source>
</evidence>
<keyword evidence="3" id="KW-1185">Reference proteome</keyword>
<feature type="region of interest" description="Disordered" evidence="1">
    <location>
        <begin position="44"/>
        <end position="104"/>
    </location>
</feature>
<comment type="caution">
    <text evidence="2">The sequence shown here is derived from an EMBL/GenBank/DDBJ whole genome shotgun (WGS) entry which is preliminary data.</text>
</comment>
<dbReference type="Proteomes" id="UP000765509">
    <property type="component" value="Unassembled WGS sequence"/>
</dbReference>
<sequence length="122" mass="13936">MKIAFLPDASQSICGIQHPDQKMNHKRFYEKYWEQATHKYNLSHEIHGNDSDESESVSDDIESSSSIGIGSLSNEEGDSDSDLDDSEMMEEDAQMETSQILPTQFVGASSRMGYEYDWENWQ</sequence>
<reference evidence="2" key="1">
    <citation type="submission" date="2021-03" db="EMBL/GenBank/DDBJ databases">
        <title>Draft genome sequence of rust myrtle Austropuccinia psidii MF-1, a brazilian biotype.</title>
        <authorList>
            <person name="Quecine M.C."/>
            <person name="Pachon D.M.R."/>
            <person name="Bonatelli M.L."/>
            <person name="Correr F.H."/>
            <person name="Franceschini L.M."/>
            <person name="Leite T.F."/>
            <person name="Margarido G.R.A."/>
            <person name="Almeida C.A."/>
            <person name="Ferrarezi J.A."/>
            <person name="Labate C.A."/>
        </authorList>
    </citation>
    <scope>NUCLEOTIDE SEQUENCE</scope>
    <source>
        <strain evidence="2">MF-1</strain>
    </source>
</reference>
<dbReference type="EMBL" id="AVOT02006521">
    <property type="protein sequence ID" value="MBW0481793.1"/>
    <property type="molecule type" value="Genomic_DNA"/>
</dbReference>